<feature type="transmembrane region" description="Helical" evidence="8">
    <location>
        <begin position="454"/>
        <end position="477"/>
    </location>
</feature>
<dbReference type="InterPro" id="IPR051085">
    <property type="entry name" value="MB_O-acyltransferase"/>
</dbReference>
<dbReference type="Proteomes" id="UP000191554">
    <property type="component" value="Unassembled WGS sequence"/>
</dbReference>
<protein>
    <submittedName>
        <fullName evidence="9">Peptidoglycan O-acetyltransferase</fullName>
        <ecNumber evidence="9">2.3.1.-</ecNumber>
    </submittedName>
</protein>
<dbReference type="GO" id="GO:0005886">
    <property type="term" value="C:plasma membrane"/>
    <property type="evidence" value="ECO:0007669"/>
    <property type="project" value="UniProtKB-SubCell"/>
</dbReference>
<evidence type="ECO:0000256" key="5">
    <source>
        <dbReference type="ARBA" id="ARBA00022989"/>
    </source>
</evidence>
<keyword evidence="10" id="KW-1185">Reference proteome</keyword>
<keyword evidence="7 9" id="KW-0012">Acyltransferase</keyword>
<keyword evidence="5 8" id="KW-1133">Transmembrane helix</keyword>
<organism evidence="9 10">
    <name type="scientific">Ruminiclostridium hungatei</name>
    <name type="common">Clostridium hungatei</name>
    <dbReference type="NCBI Taxonomy" id="48256"/>
    <lineage>
        <taxon>Bacteria</taxon>
        <taxon>Bacillati</taxon>
        <taxon>Bacillota</taxon>
        <taxon>Clostridia</taxon>
        <taxon>Eubacteriales</taxon>
        <taxon>Oscillospiraceae</taxon>
        <taxon>Ruminiclostridium</taxon>
    </lineage>
</organism>
<name>A0A1V4SGC6_RUMHU</name>
<dbReference type="InterPro" id="IPR028362">
    <property type="entry name" value="AlgI"/>
</dbReference>
<dbReference type="RefSeq" id="WP_080065564.1">
    <property type="nucleotide sequence ID" value="NZ_MZGX01000022.1"/>
</dbReference>
<feature type="transmembrane region" description="Helical" evidence="8">
    <location>
        <begin position="370"/>
        <end position="388"/>
    </location>
</feature>
<evidence type="ECO:0000256" key="2">
    <source>
        <dbReference type="ARBA" id="ARBA00010323"/>
    </source>
</evidence>
<feature type="transmembrane region" description="Helical" evidence="8">
    <location>
        <begin position="346"/>
        <end position="364"/>
    </location>
</feature>
<dbReference type="Pfam" id="PF03062">
    <property type="entry name" value="MBOAT"/>
    <property type="match status" value="1"/>
</dbReference>
<dbReference type="OrthoDB" id="9805788at2"/>
<evidence type="ECO:0000256" key="7">
    <source>
        <dbReference type="PIRNR" id="PIRNR016636"/>
    </source>
</evidence>
<reference evidence="9 10" key="1">
    <citation type="submission" date="2017-03" db="EMBL/GenBank/DDBJ databases">
        <title>Genome sequence of Clostridium hungatei DSM 14427.</title>
        <authorList>
            <person name="Poehlein A."/>
            <person name="Daniel R."/>
        </authorList>
    </citation>
    <scope>NUCLEOTIDE SEQUENCE [LARGE SCALE GENOMIC DNA]</scope>
    <source>
        <strain evidence="9 10">DSM 14427</strain>
    </source>
</reference>
<dbReference type="PIRSF" id="PIRSF500217">
    <property type="entry name" value="AlgI"/>
    <property type="match status" value="1"/>
</dbReference>
<evidence type="ECO:0000313" key="10">
    <source>
        <dbReference type="Proteomes" id="UP000191554"/>
    </source>
</evidence>
<evidence type="ECO:0000256" key="3">
    <source>
        <dbReference type="ARBA" id="ARBA00022475"/>
    </source>
</evidence>
<proteinExistence type="inferred from homology"/>
<feature type="transmembrane region" description="Helical" evidence="8">
    <location>
        <begin position="497"/>
        <end position="516"/>
    </location>
</feature>
<dbReference type="AlphaFoldDB" id="A0A1V4SGC6"/>
<gene>
    <name evidence="9" type="primary">patA_2</name>
    <name evidence="9" type="ORF">CLHUN_31260</name>
</gene>
<comment type="subcellular location">
    <subcellularLocation>
        <location evidence="1">Cell membrane</location>
        <topology evidence="1">Multi-pass membrane protein</topology>
    </subcellularLocation>
</comment>
<keyword evidence="4 8" id="KW-0812">Transmembrane</keyword>
<accession>A0A1V4SGC6</accession>
<sequence>MSLSSASFLIFLVSTVALYFLVPKKLQWMVLLAASYFYYLSYGVKIVGFLLTTTFTTYVGGLLLGELNSRRKIRVKQLGREASSEEKKAVSDRFTGNKKWVVAGILLINFGILAAIKYYNFAAENTNVLLGLFTDASFPKVNWLLPVGLSFYTFQSAGYVIDVYRAKYPPERNFFKFALFVSFFPQIIQGPISRFDQLAHQLYESHAFSFDRLKYGLQLMMWGFFKKLVVADRTAVIVSNVFGNYQKYSGAEIAFGVFMYCIQIYCDFSGGIDIIRGIAQILGIDMIENFQRPYFATSLSDFWRRWHISLGAWMRDYLFYPLSLSKPFGKLGKYARKKLKGNLGKILPVSLVTFIVFFTIGIWHGASWKYIAFGIWNGGIITFSVINAPVYEKALKRLHINPESTCWKLFQILRTTVLVFIGRYFTRGEDLMTALRMLKRTVLHFDLRNLAGNVLSLGLGAFDLLVILVCCTVILGIGYLKERGVHIRKTLEERNMLVQWLVLLAGLAVIAFLGIYREGYIASEFIYKQF</sequence>
<dbReference type="InterPro" id="IPR024194">
    <property type="entry name" value="Ac/AlaTfrase_AlgI/DltB"/>
</dbReference>
<dbReference type="InterPro" id="IPR004299">
    <property type="entry name" value="MBOAT_fam"/>
</dbReference>
<feature type="transmembrane region" description="Helical" evidence="8">
    <location>
        <begin position="100"/>
        <end position="121"/>
    </location>
</feature>
<evidence type="ECO:0000256" key="8">
    <source>
        <dbReference type="SAM" id="Phobius"/>
    </source>
</evidence>
<feature type="transmembrane region" description="Helical" evidence="8">
    <location>
        <begin position="141"/>
        <end position="164"/>
    </location>
</feature>
<dbReference type="GO" id="GO:0016746">
    <property type="term" value="F:acyltransferase activity"/>
    <property type="evidence" value="ECO:0007669"/>
    <property type="project" value="UniProtKB-KW"/>
</dbReference>
<dbReference type="PANTHER" id="PTHR13285">
    <property type="entry name" value="ACYLTRANSFERASE"/>
    <property type="match status" value="1"/>
</dbReference>
<comment type="similarity">
    <text evidence="2 7">Belongs to the membrane-bound acyltransferase family.</text>
</comment>
<dbReference type="EC" id="2.3.1.-" evidence="9"/>
<keyword evidence="3 7" id="KW-1003">Cell membrane</keyword>
<keyword evidence="7 9" id="KW-0808">Transferase</keyword>
<evidence type="ECO:0000256" key="6">
    <source>
        <dbReference type="ARBA" id="ARBA00023136"/>
    </source>
</evidence>
<dbReference type="GO" id="GO:0042121">
    <property type="term" value="P:alginic acid biosynthetic process"/>
    <property type="evidence" value="ECO:0007669"/>
    <property type="project" value="InterPro"/>
</dbReference>
<evidence type="ECO:0000313" key="9">
    <source>
        <dbReference type="EMBL" id="OPX42982.1"/>
    </source>
</evidence>
<dbReference type="STRING" id="48256.CLHUN_31260"/>
<comment type="caution">
    <text evidence="9">The sequence shown here is derived from an EMBL/GenBank/DDBJ whole genome shotgun (WGS) entry which is preliminary data.</text>
</comment>
<keyword evidence="6 7" id="KW-0472">Membrane</keyword>
<feature type="transmembrane region" description="Helical" evidence="8">
    <location>
        <begin position="42"/>
        <end position="64"/>
    </location>
</feature>
<dbReference type="PANTHER" id="PTHR13285:SF18">
    <property type="entry name" value="PROTEIN-CYSTEINE N-PALMITOYLTRANSFERASE RASP"/>
    <property type="match status" value="1"/>
</dbReference>
<dbReference type="EMBL" id="MZGX01000022">
    <property type="protein sequence ID" value="OPX42982.1"/>
    <property type="molecule type" value="Genomic_DNA"/>
</dbReference>
<evidence type="ECO:0000256" key="1">
    <source>
        <dbReference type="ARBA" id="ARBA00004651"/>
    </source>
</evidence>
<evidence type="ECO:0000256" key="4">
    <source>
        <dbReference type="ARBA" id="ARBA00022692"/>
    </source>
</evidence>
<dbReference type="PIRSF" id="PIRSF016636">
    <property type="entry name" value="AlgI_DltB"/>
    <property type="match status" value="1"/>
</dbReference>